<dbReference type="PANTHER" id="PTHR47348">
    <property type="entry name" value="MEIOTICALLY UP-REGULATED GENE 190 PROTEIN"/>
    <property type="match status" value="1"/>
</dbReference>
<dbReference type="Proteomes" id="UP000308652">
    <property type="component" value="Unassembled WGS sequence"/>
</dbReference>
<keyword evidence="10 12" id="KW-0472">Membrane</keyword>
<dbReference type="InterPro" id="IPR031468">
    <property type="entry name" value="SMP_LBD"/>
</dbReference>
<dbReference type="SUPFAM" id="SSF49562">
    <property type="entry name" value="C2 domain (Calcium/lipid-binding domain, CaLB)"/>
    <property type="match status" value="2"/>
</dbReference>
<dbReference type="GO" id="GO:0061817">
    <property type="term" value="P:endoplasmic reticulum-plasma membrane tethering"/>
    <property type="evidence" value="ECO:0007669"/>
    <property type="project" value="InterPro"/>
</dbReference>
<name>A0A5C3LMM6_9AGAR</name>
<evidence type="ECO:0000259" key="14">
    <source>
        <dbReference type="PROSITE" id="PS51847"/>
    </source>
</evidence>
<reference evidence="15 16" key="1">
    <citation type="journal article" date="2019" name="Nat. Ecol. Evol.">
        <title>Megaphylogeny resolves global patterns of mushroom evolution.</title>
        <authorList>
            <person name="Varga T."/>
            <person name="Krizsan K."/>
            <person name="Foldi C."/>
            <person name="Dima B."/>
            <person name="Sanchez-Garcia M."/>
            <person name="Sanchez-Ramirez S."/>
            <person name="Szollosi G.J."/>
            <person name="Szarkandi J.G."/>
            <person name="Papp V."/>
            <person name="Albert L."/>
            <person name="Andreopoulos W."/>
            <person name="Angelini C."/>
            <person name="Antonin V."/>
            <person name="Barry K.W."/>
            <person name="Bougher N.L."/>
            <person name="Buchanan P."/>
            <person name="Buyck B."/>
            <person name="Bense V."/>
            <person name="Catcheside P."/>
            <person name="Chovatia M."/>
            <person name="Cooper J."/>
            <person name="Damon W."/>
            <person name="Desjardin D."/>
            <person name="Finy P."/>
            <person name="Geml J."/>
            <person name="Haridas S."/>
            <person name="Hughes K."/>
            <person name="Justo A."/>
            <person name="Karasinski D."/>
            <person name="Kautmanova I."/>
            <person name="Kiss B."/>
            <person name="Kocsube S."/>
            <person name="Kotiranta H."/>
            <person name="LaButti K.M."/>
            <person name="Lechner B.E."/>
            <person name="Liimatainen K."/>
            <person name="Lipzen A."/>
            <person name="Lukacs Z."/>
            <person name="Mihaltcheva S."/>
            <person name="Morgado L.N."/>
            <person name="Niskanen T."/>
            <person name="Noordeloos M.E."/>
            <person name="Ohm R.A."/>
            <person name="Ortiz-Santana B."/>
            <person name="Ovrebo C."/>
            <person name="Racz N."/>
            <person name="Riley R."/>
            <person name="Savchenko A."/>
            <person name="Shiryaev A."/>
            <person name="Soop K."/>
            <person name="Spirin V."/>
            <person name="Szebenyi C."/>
            <person name="Tomsovsky M."/>
            <person name="Tulloss R.E."/>
            <person name="Uehling J."/>
            <person name="Grigoriev I.V."/>
            <person name="Vagvolgyi C."/>
            <person name="Papp T."/>
            <person name="Martin F.M."/>
            <person name="Miettinen O."/>
            <person name="Hibbett D.S."/>
            <person name="Nagy L.G."/>
        </authorList>
    </citation>
    <scope>NUCLEOTIDE SEQUENCE [LARGE SCALE GENOMIC DNA]</scope>
    <source>
        <strain evidence="15 16">CBS 166.37</strain>
    </source>
</reference>
<dbReference type="GO" id="GO:0008289">
    <property type="term" value="F:lipid binding"/>
    <property type="evidence" value="ECO:0007669"/>
    <property type="project" value="UniProtKB-KW"/>
</dbReference>
<evidence type="ECO:0000256" key="2">
    <source>
        <dbReference type="ARBA" id="ARBA00022448"/>
    </source>
</evidence>
<dbReference type="InterPro" id="IPR057349">
    <property type="entry name" value="C2_Mug190_3rd"/>
</dbReference>
<comment type="subcellular location">
    <subcellularLocation>
        <location evidence="1">Endoplasmic reticulum membrane</location>
    </subcellularLocation>
</comment>
<keyword evidence="2" id="KW-0813">Transport</keyword>
<feature type="domain" description="C2" evidence="13">
    <location>
        <begin position="409"/>
        <end position="540"/>
    </location>
</feature>
<dbReference type="Gene3D" id="2.60.40.150">
    <property type="entry name" value="C2 domain"/>
    <property type="match status" value="2"/>
</dbReference>
<feature type="compositionally biased region" description="Basic and acidic residues" evidence="11">
    <location>
        <begin position="176"/>
        <end position="197"/>
    </location>
</feature>
<dbReference type="Pfam" id="PF25669">
    <property type="entry name" value="SMP_MUG190-like"/>
    <property type="match status" value="1"/>
</dbReference>
<dbReference type="CDD" id="cd21676">
    <property type="entry name" value="SMP_Mug190"/>
    <property type="match status" value="1"/>
</dbReference>
<feature type="domain" description="C2" evidence="13">
    <location>
        <begin position="623"/>
        <end position="764"/>
    </location>
</feature>
<evidence type="ECO:0000256" key="1">
    <source>
        <dbReference type="ARBA" id="ARBA00004586"/>
    </source>
</evidence>
<evidence type="ECO:0000256" key="5">
    <source>
        <dbReference type="ARBA" id="ARBA00022737"/>
    </source>
</evidence>
<dbReference type="InterPro" id="IPR035892">
    <property type="entry name" value="C2_domain_sf"/>
</dbReference>
<dbReference type="CDD" id="cd04052">
    <property type="entry name" value="C2B_Tricalbin-like"/>
    <property type="match status" value="1"/>
</dbReference>
<feature type="region of interest" description="Disordered" evidence="11">
    <location>
        <begin position="1056"/>
        <end position="1077"/>
    </location>
</feature>
<feature type="region of interest" description="Disordered" evidence="11">
    <location>
        <begin position="1"/>
        <end position="73"/>
    </location>
</feature>
<evidence type="ECO:0000313" key="16">
    <source>
        <dbReference type="Proteomes" id="UP000308652"/>
    </source>
</evidence>
<dbReference type="Pfam" id="PF25331">
    <property type="entry name" value="C2_Mug190_3rd"/>
    <property type="match status" value="1"/>
</dbReference>
<feature type="region of interest" description="Disordered" evidence="11">
    <location>
        <begin position="594"/>
        <end position="624"/>
    </location>
</feature>
<keyword evidence="6" id="KW-0256">Endoplasmic reticulum</keyword>
<dbReference type="GO" id="GO:0006869">
    <property type="term" value="P:lipid transport"/>
    <property type="evidence" value="ECO:0007669"/>
    <property type="project" value="UniProtKB-KW"/>
</dbReference>
<dbReference type="AlphaFoldDB" id="A0A5C3LMM6"/>
<keyword evidence="7 12" id="KW-1133">Transmembrane helix</keyword>
<dbReference type="OrthoDB" id="419768at2759"/>
<feature type="region of interest" description="Disordered" evidence="11">
    <location>
        <begin position="978"/>
        <end position="1008"/>
    </location>
</feature>
<keyword evidence="16" id="KW-1185">Reference proteome</keyword>
<feature type="compositionally biased region" description="Acidic residues" evidence="11">
    <location>
        <begin position="995"/>
        <end position="1004"/>
    </location>
</feature>
<evidence type="ECO:0000256" key="8">
    <source>
        <dbReference type="ARBA" id="ARBA00023055"/>
    </source>
</evidence>
<feature type="region of interest" description="Disordered" evidence="11">
    <location>
        <begin position="176"/>
        <end position="203"/>
    </location>
</feature>
<feature type="transmembrane region" description="Helical" evidence="12">
    <location>
        <begin position="141"/>
        <end position="166"/>
    </location>
</feature>
<evidence type="ECO:0000256" key="10">
    <source>
        <dbReference type="ARBA" id="ARBA00023136"/>
    </source>
</evidence>
<keyword evidence="3" id="KW-0597">Phosphoprotein</keyword>
<evidence type="ECO:0000259" key="13">
    <source>
        <dbReference type="PROSITE" id="PS50004"/>
    </source>
</evidence>
<dbReference type="PROSITE" id="PS50004">
    <property type="entry name" value="C2"/>
    <property type="match status" value="2"/>
</dbReference>
<evidence type="ECO:0000256" key="6">
    <source>
        <dbReference type="ARBA" id="ARBA00022824"/>
    </source>
</evidence>
<evidence type="ECO:0008006" key="17">
    <source>
        <dbReference type="Google" id="ProtNLM"/>
    </source>
</evidence>
<keyword evidence="4 12" id="KW-0812">Transmembrane</keyword>
<keyword evidence="8" id="KW-0445">Lipid transport</keyword>
<evidence type="ECO:0000256" key="12">
    <source>
        <dbReference type="SAM" id="Phobius"/>
    </source>
</evidence>
<dbReference type="InterPro" id="IPR000008">
    <property type="entry name" value="C2_dom"/>
</dbReference>
<evidence type="ECO:0000256" key="11">
    <source>
        <dbReference type="SAM" id="MobiDB-lite"/>
    </source>
</evidence>
<feature type="compositionally biased region" description="Low complexity" evidence="11">
    <location>
        <begin position="985"/>
        <end position="994"/>
    </location>
</feature>
<accession>A0A5C3LMM6</accession>
<dbReference type="PANTHER" id="PTHR47348:SF2">
    <property type="entry name" value="MEIOTICALLY UP-REGULATED 190 PROTEIN"/>
    <property type="match status" value="1"/>
</dbReference>
<dbReference type="STRING" id="68775.A0A5C3LMM6"/>
<keyword evidence="5" id="KW-0677">Repeat</keyword>
<feature type="compositionally biased region" description="Basic and acidic residues" evidence="11">
    <location>
        <begin position="54"/>
        <end position="73"/>
    </location>
</feature>
<protein>
    <recommendedName>
        <fullName evidence="17">C2 domain-containing protein</fullName>
    </recommendedName>
</protein>
<evidence type="ECO:0000256" key="4">
    <source>
        <dbReference type="ARBA" id="ARBA00022692"/>
    </source>
</evidence>
<dbReference type="EMBL" id="ML213638">
    <property type="protein sequence ID" value="TFK33962.1"/>
    <property type="molecule type" value="Genomic_DNA"/>
</dbReference>
<feature type="transmembrane region" description="Helical" evidence="12">
    <location>
        <begin position="105"/>
        <end position="126"/>
    </location>
</feature>
<dbReference type="PROSITE" id="PS51847">
    <property type="entry name" value="SMP"/>
    <property type="match status" value="1"/>
</dbReference>
<evidence type="ECO:0000256" key="9">
    <source>
        <dbReference type="ARBA" id="ARBA00023121"/>
    </source>
</evidence>
<sequence>MSEPNNPGVPSGGKDNEREVTDPVTHLPLTIHDVTDVELEQIPPPDELEFGSITEKKPKKQDEQKMKEESNQRHVGVEKTLHDVTHRGWWRDPAGDQDRARIQTAFVAAGASGVGAFGAWVVWWLAEKLTGGRRGNGSTTLWTLLDIFLVPFGCSVLAICVGMAALSFKLVQPEAKTQEGEDRKRADHAPKSKKPQDEQSSPESAQWLNALLTSLWPTVNPALFTSISDMLEDALQSTLPKAVNGVRVADIGQGSLPVRVLGVRWLAPGLGGEDRDGMQGEEGDFVNLEIALGYRARTGGTAKGLRGRSGNAHLLMEFYAAGGIVLPVWVELTGFLCTMRTRIQLTPNPPFLSLMTLTLLGQPKVTMNCTPLAKNFLNVMDLPVLSGWLQSAVDAAVAEYVAPRSMNLDLKAILMGEEKRDTDAWGVVILTVRRATDFRMGDGGKIWKVSEGAKMGDTYVTAGWSKWGKPLWSTRIIQKDGKPVWEETTALLVGPAEVHAKESVRLQLWDSDRFTADDLLGNIDLSLKELLTSAEFKNTIATRTDDLFSDTGKKLPGSLEWEVGYFAKTTLEQHLKDKKEDPEELKQKISKEAEEKLREAKTPGSQESDEEIQQQKKEDLKEKTDEIITSSPPVAEWPSGILSVRIEQISGLEVERIRESGVKGGQLGEEMEGQEEDSDDGDLPSAYCTIVINHQRVYKTRTKMKSGDPYFDAGTEKFIRDWRTTTVIISVRDSRLHEANPLLGVVVLPLTSLFKHASQFSGSLPLVGGIGYGRMRLSLTFRSVQAKLPKRLLGWDNCTVEITGAKADNLPQELRSCRLVWRTNNGKGRMVPYDGDESGPRWHGKGERPACLPVTKRYAECLTVQMRKRVVGPDHTPAYATIWLKDIPDDEELNLTVPLWRNKKDDGGITRAQANAIGDEEELEGEGGEQVGTLDITLRIHPGLSGYHKKMASHDKGMADVMEVLDCAQAAQEGKSGIVGVDLGGDSASSSDSSTDTEADDGEGAEVKKLTFKEEVKGYKKRKGELHRKHRGLMQWSGMRNIAHLGQGVEHKAEQLGDKLKGTFKHEERQTGIEKEA</sequence>
<evidence type="ECO:0000256" key="3">
    <source>
        <dbReference type="ARBA" id="ARBA00022553"/>
    </source>
</evidence>
<dbReference type="InterPro" id="IPR037765">
    <property type="entry name" value="C2B_Tricalbin"/>
</dbReference>
<evidence type="ECO:0000313" key="15">
    <source>
        <dbReference type="EMBL" id="TFK33962.1"/>
    </source>
</evidence>
<feature type="domain" description="SMP-LTD" evidence="14">
    <location>
        <begin position="201"/>
        <end position="411"/>
    </location>
</feature>
<evidence type="ECO:0000256" key="7">
    <source>
        <dbReference type="ARBA" id="ARBA00022989"/>
    </source>
</evidence>
<dbReference type="GO" id="GO:0005789">
    <property type="term" value="C:endoplasmic reticulum membrane"/>
    <property type="evidence" value="ECO:0007669"/>
    <property type="project" value="UniProtKB-SubCell"/>
</dbReference>
<feature type="compositionally biased region" description="Basic and acidic residues" evidence="11">
    <location>
        <begin position="613"/>
        <end position="624"/>
    </location>
</feature>
<dbReference type="Pfam" id="PF00168">
    <property type="entry name" value="C2"/>
    <property type="match status" value="2"/>
</dbReference>
<proteinExistence type="predicted"/>
<keyword evidence="9" id="KW-0446">Lipid-binding</keyword>
<organism evidence="15 16">
    <name type="scientific">Crucibulum laeve</name>
    <dbReference type="NCBI Taxonomy" id="68775"/>
    <lineage>
        <taxon>Eukaryota</taxon>
        <taxon>Fungi</taxon>
        <taxon>Dikarya</taxon>
        <taxon>Basidiomycota</taxon>
        <taxon>Agaricomycotina</taxon>
        <taxon>Agaricomycetes</taxon>
        <taxon>Agaricomycetidae</taxon>
        <taxon>Agaricales</taxon>
        <taxon>Agaricineae</taxon>
        <taxon>Nidulariaceae</taxon>
        <taxon>Crucibulum</taxon>
    </lineage>
</organism>
<gene>
    <name evidence="15" type="ORF">BDQ12DRAFT_690365</name>
</gene>
<dbReference type="SMART" id="SM00239">
    <property type="entry name" value="C2"/>
    <property type="match status" value="2"/>
</dbReference>